<dbReference type="InterPro" id="IPR029044">
    <property type="entry name" value="Nucleotide-diphossugar_trans"/>
</dbReference>
<evidence type="ECO:0000313" key="7">
    <source>
        <dbReference type="Proteomes" id="UP000176965"/>
    </source>
</evidence>
<feature type="transmembrane region" description="Helical" evidence="4">
    <location>
        <begin position="288"/>
        <end position="312"/>
    </location>
</feature>
<proteinExistence type="inferred from homology"/>
<comment type="similarity">
    <text evidence="1">Belongs to the glycosyltransferase 2 family.</text>
</comment>
<dbReference type="CDD" id="cd06423">
    <property type="entry name" value="CESA_like"/>
    <property type="match status" value="1"/>
</dbReference>
<dbReference type="InterPro" id="IPR001173">
    <property type="entry name" value="Glyco_trans_2-like"/>
</dbReference>
<dbReference type="Proteomes" id="UP000176965">
    <property type="component" value="Unassembled WGS sequence"/>
</dbReference>
<dbReference type="PANTHER" id="PTHR43630">
    <property type="entry name" value="POLY-BETA-1,6-N-ACETYL-D-GLUCOSAMINE SYNTHASE"/>
    <property type="match status" value="1"/>
</dbReference>
<organism evidence="6 7">
    <name type="scientific">Candidatus Taylorbacteria bacterium RIFOXYD2_FULL_36_9</name>
    <dbReference type="NCBI Taxonomy" id="1802338"/>
    <lineage>
        <taxon>Bacteria</taxon>
        <taxon>Candidatus Tayloriibacteriota</taxon>
    </lineage>
</organism>
<dbReference type="AlphaFoldDB" id="A0A1G2PDC1"/>
<dbReference type="Pfam" id="PF00535">
    <property type="entry name" value="Glycos_transf_2"/>
    <property type="match status" value="1"/>
</dbReference>
<dbReference type="EMBL" id="MHSQ01000031">
    <property type="protein sequence ID" value="OHA46324.1"/>
    <property type="molecule type" value="Genomic_DNA"/>
</dbReference>
<feature type="transmembrane region" description="Helical" evidence="4">
    <location>
        <begin position="344"/>
        <end position="370"/>
    </location>
</feature>
<accession>A0A1G2PDC1</accession>
<dbReference type="PANTHER" id="PTHR43630:SF1">
    <property type="entry name" value="POLY-BETA-1,6-N-ACETYL-D-GLUCOSAMINE SYNTHASE"/>
    <property type="match status" value="1"/>
</dbReference>
<dbReference type="SUPFAM" id="SSF53448">
    <property type="entry name" value="Nucleotide-diphospho-sugar transferases"/>
    <property type="match status" value="1"/>
</dbReference>
<name>A0A1G2PDC1_9BACT</name>
<evidence type="ECO:0000256" key="2">
    <source>
        <dbReference type="ARBA" id="ARBA00022676"/>
    </source>
</evidence>
<evidence type="ECO:0000256" key="4">
    <source>
        <dbReference type="SAM" id="Phobius"/>
    </source>
</evidence>
<evidence type="ECO:0000259" key="5">
    <source>
        <dbReference type="Pfam" id="PF00535"/>
    </source>
</evidence>
<reference evidence="6 7" key="1">
    <citation type="journal article" date="2016" name="Nat. Commun.">
        <title>Thousands of microbial genomes shed light on interconnected biogeochemical processes in an aquifer system.</title>
        <authorList>
            <person name="Anantharaman K."/>
            <person name="Brown C.T."/>
            <person name="Hug L.A."/>
            <person name="Sharon I."/>
            <person name="Castelle C.J."/>
            <person name="Probst A.J."/>
            <person name="Thomas B.C."/>
            <person name="Singh A."/>
            <person name="Wilkins M.J."/>
            <person name="Karaoz U."/>
            <person name="Brodie E.L."/>
            <person name="Williams K.H."/>
            <person name="Hubbard S.S."/>
            <person name="Banfield J.F."/>
        </authorList>
    </citation>
    <scope>NUCLEOTIDE SEQUENCE [LARGE SCALE GENOMIC DNA]</scope>
</reference>
<keyword evidence="4" id="KW-0812">Transmembrane</keyword>
<protein>
    <recommendedName>
        <fullName evidence="5">Glycosyltransferase 2-like domain-containing protein</fullName>
    </recommendedName>
</protein>
<feature type="transmembrane region" description="Helical" evidence="4">
    <location>
        <begin position="382"/>
        <end position="400"/>
    </location>
</feature>
<dbReference type="Gene3D" id="3.90.550.10">
    <property type="entry name" value="Spore Coat Polysaccharide Biosynthesis Protein SpsA, Chain A"/>
    <property type="match status" value="1"/>
</dbReference>
<feature type="domain" description="Glycosyltransferase 2-like" evidence="5">
    <location>
        <begin position="49"/>
        <end position="214"/>
    </location>
</feature>
<dbReference type="GO" id="GO:0016757">
    <property type="term" value="F:glycosyltransferase activity"/>
    <property type="evidence" value="ECO:0007669"/>
    <property type="project" value="UniProtKB-KW"/>
</dbReference>
<evidence type="ECO:0000256" key="3">
    <source>
        <dbReference type="ARBA" id="ARBA00022679"/>
    </source>
</evidence>
<sequence>MFITSGLAVYIFIFISLFFEIFLLLTFLENKKLMGIKENTSSEDFPTATIVVPCFNEEESVFGTIESLLSLDYPKDKLKIMIIDDGSTDNTWSLIQRYKNHPNIEIFTKPNGGKHTALNFAIGKSQSEIIGCLDADSFVDPDALKNIVHYFSDKKTMAVTPAIKIYKPDNILRKIQKVEYDWGIFLRKMLSFINALYVTPGPFSFFRREVFINLGPYKKAHNTEDMEMAMRLQKHGYKIENCHKAFVYTIAPHKFSKLFTQRLRWTYGFLKNAIDYRELFFNKNQGNLGFFILPIMIISAISTLWLTGSLILNTALKIKAWFLNWQAINFNFEPFKTFHFNFEWFYLNTSVITFVSLFSLTLMITFILIGRKLSEGKIKLRPELLYFLFIYPFMAPTWLAKSVYNVLVSKKTVWR</sequence>
<keyword evidence="3" id="KW-0808">Transferase</keyword>
<gene>
    <name evidence="6" type="ORF">A2541_02740</name>
</gene>
<evidence type="ECO:0000256" key="1">
    <source>
        <dbReference type="ARBA" id="ARBA00006739"/>
    </source>
</evidence>
<comment type="caution">
    <text evidence="6">The sequence shown here is derived from an EMBL/GenBank/DDBJ whole genome shotgun (WGS) entry which is preliminary data.</text>
</comment>
<evidence type="ECO:0000313" key="6">
    <source>
        <dbReference type="EMBL" id="OHA46324.1"/>
    </source>
</evidence>
<keyword evidence="4" id="KW-0472">Membrane</keyword>
<keyword evidence="4" id="KW-1133">Transmembrane helix</keyword>
<keyword evidence="2" id="KW-0328">Glycosyltransferase</keyword>
<dbReference type="STRING" id="1802338.A2541_02740"/>
<feature type="transmembrane region" description="Helical" evidence="4">
    <location>
        <begin position="6"/>
        <end position="28"/>
    </location>
</feature>